<feature type="compositionally biased region" description="Low complexity" evidence="9">
    <location>
        <begin position="816"/>
        <end position="831"/>
    </location>
</feature>
<dbReference type="PANTHER" id="PTHR12965">
    <property type="entry name" value="VACUOLAR PROTEIN SORTING 54"/>
    <property type="match status" value="1"/>
</dbReference>
<comment type="subcellular location">
    <subcellularLocation>
        <location evidence="1">Golgi apparatus</location>
        <location evidence="1">trans-Golgi network</location>
    </subcellularLocation>
</comment>
<feature type="compositionally biased region" description="Low complexity" evidence="9">
    <location>
        <begin position="17"/>
        <end position="26"/>
    </location>
</feature>
<dbReference type="GO" id="GO:0019905">
    <property type="term" value="F:syntaxin binding"/>
    <property type="evidence" value="ECO:0007669"/>
    <property type="project" value="TreeGrafter"/>
</dbReference>
<dbReference type="Pfam" id="PF10475">
    <property type="entry name" value="Vps54_N"/>
    <property type="match status" value="1"/>
</dbReference>
<evidence type="ECO:0000313" key="12">
    <source>
        <dbReference type="EMBL" id="TKA24612.1"/>
    </source>
</evidence>
<evidence type="ECO:0000313" key="13">
    <source>
        <dbReference type="Proteomes" id="UP000308549"/>
    </source>
</evidence>
<evidence type="ECO:0000256" key="2">
    <source>
        <dbReference type="ARBA" id="ARBA00009150"/>
    </source>
</evidence>
<dbReference type="AlphaFoldDB" id="A0A4U0TRV8"/>
<dbReference type="Proteomes" id="UP000308549">
    <property type="component" value="Unassembled WGS sequence"/>
</dbReference>
<evidence type="ECO:0000256" key="3">
    <source>
        <dbReference type="ARBA" id="ARBA00017665"/>
    </source>
</evidence>
<feature type="region of interest" description="Disordered" evidence="9">
    <location>
        <begin position="1122"/>
        <end position="1158"/>
    </location>
</feature>
<accession>A0A4U0TRV8</accession>
<comment type="similarity">
    <text evidence="2">Belongs to the VPS54 family.</text>
</comment>
<dbReference type="GO" id="GO:0000938">
    <property type="term" value="C:GARP complex"/>
    <property type="evidence" value="ECO:0007669"/>
    <property type="project" value="InterPro"/>
</dbReference>
<evidence type="ECO:0000259" key="11">
    <source>
        <dbReference type="Pfam" id="PF10475"/>
    </source>
</evidence>
<keyword evidence="4" id="KW-0813">Transport</keyword>
<dbReference type="InterPro" id="IPR039745">
    <property type="entry name" value="Vps54"/>
</dbReference>
<keyword evidence="7 8" id="KW-0175">Coiled coil</keyword>
<dbReference type="GO" id="GO:0015031">
    <property type="term" value="P:protein transport"/>
    <property type="evidence" value="ECO:0007669"/>
    <property type="project" value="UniProtKB-KW"/>
</dbReference>
<dbReference type="GO" id="GO:0042147">
    <property type="term" value="P:retrograde transport, endosome to Golgi"/>
    <property type="evidence" value="ECO:0007669"/>
    <property type="project" value="InterPro"/>
</dbReference>
<keyword evidence="5" id="KW-0653">Protein transport</keyword>
<evidence type="ECO:0000256" key="1">
    <source>
        <dbReference type="ARBA" id="ARBA00004601"/>
    </source>
</evidence>
<feature type="region of interest" description="Disordered" evidence="9">
    <location>
        <begin position="609"/>
        <end position="640"/>
    </location>
</feature>
<keyword evidence="6" id="KW-0333">Golgi apparatus</keyword>
<dbReference type="GO" id="GO:0005829">
    <property type="term" value="C:cytosol"/>
    <property type="evidence" value="ECO:0007669"/>
    <property type="project" value="GOC"/>
</dbReference>
<feature type="region of interest" description="Disordered" evidence="9">
    <location>
        <begin position="260"/>
        <end position="282"/>
    </location>
</feature>
<feature type="compositionally biased region" description="Low complexity" evidence="9">
    <location>
        <begin position="36"/>
        <end position="52"/>
    </location>
</feature>
<evidence type="ECO:0000256" key="9">
    <source>
        <dbReference type="SAM" id="MobiDB-lite"/>
    </source>
</evidence>
<comment type="caution">
    <text evidence="12">The sequence shown here is derived from an EMBL/GenBank/DDBJ whole genome shotgun (WGS) entry which is preliminary data.</text>
</comment>
<feature type="compositionally biased region" description="Polar residues" evidence="9">
    <location>
        <begin position="547"/>
        <end position="561"/>
    </location>
</feature>
<evidence type="ECO:0000256" key="7">
    <source>
        <dbReference type="ARBA" id="ARBA00023054"/>
    </source>
</evidence>
<feature type="compositionally biased region" description="Polar residues" evidence="9">
    <location>
        <begin position="192"/>
        <end position="204"/>
    </location>
</feature>
<name>A0A4U0TRV8_9PEZI</name>
<protein>
    <recommendedName>
        <fullName evidence="3">Vacuolar protein sorting-associated protein 54</fullName>
    </recommendedName>
</protein>
<dbReference type="PANTHER" id="PTHR12965:SF0">
    <property type="entry name" value="VACUOLAR PROTEIN SORTING-ASSOCIATED PROTEIN 54"/>
    <property type="match status" value="1"/>
</dbReference>
<evidence type="ECO:0000256" key="5">
    <source>
        <dbReference type="ARBA" id="ARBA00022927"/>
    </source>
</evidence>
<dbReference type="OrthoDB" id="10259024at2759"/>
<proteinExistence type="inferred from homology"/>
<feature type="region of interest" description="Disordered" evidence="9">
    <location>
        <begin position="535"/>
        <end position="561"/>
    </location>
</feature>
<evidence type="ECO:0000256" key="4">
    <source>
        <dbReference type="ARBA" id="ARBA00022448"/>
    </source>
</evidence>
<feature type="compositionally biased region" description="Basic and acidic residues" evidence="9">
    <location>
        <begin position="149"/>
        <end position="184"/>
    </location>
</feature>
<feature type="region of interest" description="Disordered" evidence="9">
    <location>
        <begin position="805"/>
        <end position="831"/>
    </location>
</feature>
<dbReference type="Gene3D" id="6.10.250.860">
    <property type="match status" value="1"/>
</dbReference>
<feature type="compositionally biased region" description="Basic residues" evidence="9">
    <location>
        <begin position="1144"/>
        <end position="1155"/>
    </location>
</feature>
<evidence type="ECO:0000259" key="10">
    <source>
        <dbReference type="Pfam" id="PF07928"/>
    </source>
</evidence>
<gene>
    <name evidence="12" type="ORF">B0A50_06372</name>
</gene>
<evidence type="ECO:0000256" key="6">
    <source>
        <dbReference type="ARBA" id="ARBA00023034"/>
    </source>
</evidence>
<feature type="coiled-coil region" evidence="8">
    <location>
        <begin position="323"/>
        <end position="391"/>
    </location>
</feature>
<dbReference type="Pfam" id="PF07928">
    <property type="entry name" value="Vps54"/>
    <property type="match status" value="1"/>
</dbReference>
<feature type="region of interest" description="Disordered" evidence="9">
    <location>
        <begin position="149"/>
        <end position="233"/>
    </location>
</feature>
<feature type="region of interest" description="Disordered" evidence="9">
    <location>
        <begin position="1"/>
        <end position="88"/>
    </location>
</feature>
<feature type="domain" description="Vacuolar protein sorting-associated protein 54 C-terminal" evidence="10">
    <location>
        <begin position="846"/>
        <end position="976"/>
    </location>
</feature>
<feature type="compositionally biased region" description="Polar residues" evidence="9">
    <location>
        <begin position="53"/>
        <end position="88"/>
    </location>
</feature>
<organism evidence="12 13">
    <name type="scientific">Salinomyces thailandicus</name>
    <dbReference type="NCBI Taxonomy" id="706561"/>
    <lineage>
        <taxon>Eukaryota</taxon>
        <taxon>Fungi</taxon>
        <taxon>Dikarya</taxon>
        <taxon>Ascomycota</taxon>
        <taxon>Pezizomycotina</taxon>
        <taxon>Dothideomycetes</taxon>
        <taxon>Dothideomycetidae</taxon>
        <taxon>Mycosphaerellales</taxon>
        <taxon>Teratosphaeriaceae</taxon>
        <taxon>Salinomyces</taxon>
    </lineage>
</organism>
<dbReference type="EMBL" id="NAJL01000042">
    <property type="protein sequence ID" value="TKA24612.1"/>
    <property type="molecule type" value="Genomic_DNA"/>
</dbReference>
<keyword evidence="13" id="KW-1185">Reference proteome</keyword>
<evidence type="ECO:0000256" key="8">
    <source>
        <dbReference type="SAM" id="Coils"/>
    </source>
</evidence>
<dbReference type="GO" id="GO:0006896">
    <property type="term" value="P:Golgi to vacuole transport"/>
    <property type="evidence" value="ECO:0007669"/>
    <property type="project" value="TreeGrafter"/>
</dbReference>
<feature type="domain" description="Vacuolar protein sorting-associated protein 54 N-terminal" evidence="11">
    <location>
        <begin position="292"/>
        <end position="402"/>
    </location>
</feature>
<dbReference type="InterPro" id="IPR012501">
    <property type="entry name" value="Vps54_C"/>
</dbReference>
<reference evidence="12 13" key="1">
    <citation type="submission" date="2017-03" db="EMBL/GenBank/DDBJ databases">
        <title>Genomes of endolithic fungi from Antarctica.</title>
        <authorList>
            <person name="Coleine C."/>
            <person name="Masonjones S."/>
            <person name="Stajich J.E."/>
        </authorList>
    </citation>
    <scope>NUCLEOTIDE SEQUENCE [LARGE SCALE GENOMIC DNA]</scope>
    <source>
        <strain evidence="12 13">CCFEE 6315</strain>
    </source>
</reference>
<sequence length="1178" mass="129015">MSSSSPSTRFSADTILSPTSTSPTSTRSAYPFPDYPSQRRPSSSRYAPRRGSNASTLSVTSIGGSLDTAQPSKRGSTVRETSQNAISTLLQPPIVRTGLMPHTQPNTGYRAPTTRDIPPVTLTNIPHVGPENFKDYLARIGPLFESFQRGRAEEQRDDGMPKWMKKDRELEKTDRFAEALERRSASSSPSLKRQTNAATLSPLDTPSPSGPRRRSSAQSRRNRNEPTPLSTIPNVYFEEDFHLENPRTFDVVSERAEIVRPPSGAPRQEQQQSNGGPLPPRKTLATNAILQEKLSWYMDTVEVHLINSISTASSGFFQALGSLKSLQTEAEDSVAKIQGLREDLRRLDQEVAVRGLDVAAKRRKRANVEKLAKATQQVEKVVGEVKRADELVDEGSYDEAADQMEKVGRLVCGQADPAAKSEELIDLRSLKALQGLDSGLQELQYRIGAGFASRFTNILMDDLRQHVERVPQENTLKRWSRQRGVPPTYLETEKHFKDRLLSALQGLGRAGHTAPATAAYREAVQKFMKELIRKHLPSSSDEDADSMVSTSTRGGAKLSQQEKSSILARNLRSMDAQDAEKLLISVYTSVGEALRRASTQTKLLLDVTSSMQPSAPTSPIASPPKSPALGPQSPQLPSLDAQLANGSATPRIAIQTAHQNVQDELTQALDMSSLLGQAVDTAQNQITRVLKVRNEQSIRMSKERFLRYFTLNRLFADECEAVSGRGSQALRGVINAQISGFVQVKGTVEAEHIASVLDSDDWNAKDFTEKDEETLQRVLSSMSRDPPEWTQAAKPIWEDVGHSLEAQSTNTSEGKPATNGTNTPTTNGAVATGTKVASKPAYIDDNRYILVSSAIALLPALDTFLSLTATLPSMTPAISSGLLEVLKTFNSRSTQLILGAGATRSAGLKNITTKHLALASQALSFVVALVPYIRECARRHLPSGQTGVLAEFDKTKRVYQDHQSGIHDKLVDIMTSTSQSHLKAMNNTVYDDEASNSAAAGPSPFMETLTKQTITFHRVLSRHLSEFDVSLIMRRISEQYREQWIGAFGAAETRGEKGEAKLGKDAEAFAARLEKLEGFREVGEEVVGVVRARSEGGGGEGEKKGLRGLLVRVVCAAKDTGKPPLNGQGMPKFHFHLDKEGKPIKPKKTPKKKAGSLKPFATAREYWWANSNNNPKNQ</sequence>
<dbReference type="InterPro" id="IPR019515">
    <property type="entry name" value="VPS54_N"/>
</dbReference>
<feature type="compositionally biased region" description="Polar residues" evidence="9">
    <location>
        <begin position="1"/>
        <end position="16"/>
    </location>
</feature>